<gene>
    <name evidence="1" type="ORF">BJ960_000644</name>
</gene>
<organism evidence="1 2">
    <name type="scientific">Leucobacter aridicollis</name>
    <dbReference type="NCBI Taxonomy" id="283878"/>
    <lineage>
        <taxon>Bacteria</taxon>
        <taxon>Bacillati</taxon>
        <taxon>Actinomycetota</taxon>
        <taxon>Actinomycetes</taxon>
        <taxon>Micrococcales</taxon>
        <taxon>Microbacteriaceae</taxon>
        <taxon>Leucobacter</taxon>
    </lineage>
</organism>
<evidence type="ECO:0008006" key="3">
    <source>
        <dbReference type="Google" id="ProtNLM"/>
    </source>
</evidence>
<comment type="caution">
    <text evidence="1">The sequence shown here is derived from an EMBL/GenBank/DDBJ whole genome shotgun (WGS) entry which is preliminary data.</text>
</comment>
<keyword evidence="2" id="KW-1185">Reference proteome</keyword>
<dbReference type="AlphaFoldDB" id="A0A852QWW0"/>
<dbReference type="EMBL" id="JACCBD010000001">
    <property type="protein sequence ID" value="NYD25841.1"/>
    <property type="molecule type" value="Genomic_DNA"/>
</dbReference>
<name>A0A852QWW0_9MICO</name>
<evidence type="ECO:0000313" key="2">
    <source>
        <dbReference type="Proteomes" id="UP000586095"/>
    </source>
</evidence>
<protein>
    <recommendedName>
        <fullName evidence="3">Asp23/Gls24 family envelope stress response protein</fullName>
    </recommendedName>
</protein>
<reference evidence="1 2" key="1">
    <citation type="submission" date="2020-07" db="EMBL/GenBank/DDBJ databases">
        <title>Sequencing the genomes of 1000 actinobacteria strains.</title>
        <authorList>
            <person name="Klenk H.-P."/>
        </authorList>
    </citation>
    <scope>NUCLEOTIDE SEQUENCE [LARGE SCALE GENOMIC DNA]</scope>
    <source>
        <strain evidence="1 2">DSM 17380</strain>
    </source>
</reference>
<proteinExistence type="predicted"/>
<dbReference type="Proteomes" id="UP000586095">
    <property type="component" value="Unassembled WGS sequence"/>
</dbReference>
<sequence length="116" mass="11702">MTERAADHLEAALEAAIRSVPGVTGLYRTGSGVAKLVDASAALLRGQQQRSPLVRVEHGTAGVTVTAAVGVDAAVSSVQVLELASAAVADAVTASQLALEQVHLTVVHLNGDGLRA</sequence>
<dbReference type="RefSeq" id="WP_185986238.1">
    <property type="nucleotide sequence ID" value="NZ_BAAALZ010000002.1"/>
</dbReference>
<evidence type="ECO:0000313" key="1">
    <source>
        <dbReference type="EMBL" id="NYD25841.1"/>
    </source>
</evidence>
<accession>A0A852QWW0</accession>